<dbReference type="Gene3D" id="3.30.2020.10">
    <property type="entry name" value="NE0471-like N-terminal domain"/>
    <property type="match status" value="1"/>
</dbReference>
<dbReference type="SUPFAM" id="SSF143880">
    <property type="entry name" value="NE0471 N-terminal domain-like"/>
    <property type="match status" value="1"/>
</dbReference>
<name>A0A8S5T461_9CAUD</name>
<dbReference type="InterPro" id="IPR036782">
    <property type="entry name" value="NE0471-like_N"/>
</dbReference>
<organism evidence="1">
    <name type="scientific">Siphoviridae sp. ctfbh2</name>
    <dbReference type="NCBI Taxonomy" id="2827909"/>
    <lineage>
        <taxon>Viruses</taxon>
        <taxon>Duplodnaviria</taxon>
        <taxon>Heunggongvirae</taxon>
        <taxon>Uroviricota</taxon>
        <taxon>Caudoviricetes</taxon>
    </lineage>
</organism>
<protein>
    <recommendedName>
        <fullName evidence="2">DUF2442 domain-containing protein</fullName>
    </recommendedName>
</protein>
<evidence type="ECO:0008006" key="2">
    <source>
        <dbReference type="Google" id="ProtNLM"/>
    </source>
</evidence>
<sequence>MLMLRVIDVDYIKDYELLVTFNDSSRKRVDLRPFLVGEVFGELLDKDKFVQYGLTRNTIEWANGADLAPEFLFDNGVPVN</sequence>
<reference evidence="1" key="1">
    <citation type="journal article" date="2021" name="Proc. Natl. Acad. Sci. U.S.A.">
        <title>A Catalog of Tens of Thousands of Viruses from Human Metagenomes Reveals Hidden Associations with Chronic Diseases.</title>
        <authorList>
            <person name="Tisza M.J."/>
            <person name="Buck C.B."/>
        </authorList>
    </citation>
    <scope>NUCLEOTIDE SEQUENCE</scope>
    <source>
        <strain evidence="1">Ctfbh2</strain>
    </source>
</reference>
<evidence type="ECO:0000313" key="1">
    <source>
        <dbReference type="EMBL" id="DAF57920.1"/>
    </source>
</evidence>
<accession>A0A8S5T461</accession>
<proteinExistence type="predicted"/>
<dbReference type="Pfam" id="PF10387">
    <property type="entry name" value="DUF2442"/>
    <property type="match status" value="1"/>
</dbReference>
<dbReference type="EMBL" id="BK032744">
    <property type="protein sequence ID" value="DAF57920.1"/>
    <property type="molecule type" value="Genomic_DNA"/>
</dbReference>
<dbReference type="InterPro" id="IPR018841">
    <property type="entry name" value="DUF2442"/>
</dbReference>